<dbReference type="PANTHER" id="PTHR47843">
    <property type="entry name" value="BTB DOMAIN-CONTAINING PROTEIN-RELATED"/>
    <property type="match status" value="1"/>
</dbReference>
<feature type="domain" description="BTB" evidence="1">
    <location>
        <begin position="12"/>
        <end position="76"/>
    </location>
</feature>
<evidence type="ECO:0000259" key="1">
    <source>
        <dbReference type="PROSITE" id="PS50097"/>
    </source>
</evidence>
<dbReference type="Proteomes" id="UP000660729">
    <property type="component" value="Unassembled WGS sequence"/>
</dbReference>
<accession>A0A8H6VI31</accession>
<dbReference type="PROSITE" id="PS50097">
    <property type="entry name" value="BTB"/>
    <property type="match status" value="1"/>
</dbReference>
<dbReference type="InterPro" id="IPR000210">
    <property type="entry name" value="BTB/POZ_dom"/>
</dbReference>
<comment type="caution">
    <text evidence="2">The sequence shown here is derived from an EMBL/GenBank/DDBJ whole genome shotgun (WGS) entry which is preliminary data.</text>
</comment>
<keyword evidence="3" id="KW-1185">Reference proteome</keyword>
<sequence length="275" mass="31095">MAVAPSRDVRYADMIVVCGDRSWEVHSNFVCPRAAVFENAFDRNNPNMVVDLSRENEQVVAATIEFIYDGHYNAAESASDDNISLHADVLRFASQHNIQDLRRYALGRYSRSLAGDWHRASFADTLNNLYSSTREDSVGLRSAATAVAMTHARQLLGDPSRYARFNQVMARHPSLAIILAQSLARALNEFQNSRNSASQDVRLPFRPQHPRPACGRRLKCPRCNEDFEAELPSSGTYQHQCDTERYQHEGISNRYTPSQWCMYYCGEGAVRNPDA</sequence>
<dbReference type="EMBL" id="JABCIY010000091">
    <property type="protein sequence ID" value="KAF7193228.1"/>
    <property type="molecule type" value="Genomic_DNA"/>
</dbReference>
<dbReference type="OrthoDB" id="3688938at2759"/>
<reference evidence="2" key="1">
    <citation type="submission" date="2020-04" db="EMBL/GenBank/DDBJ databases">
        <title>Draft genome resource of the tomato pathogen Pseudocercospora fuligena.</title>
        <authorList>
            <person name="Zaccaron A."/>
        </authorList>
    </citation>
    <scope>NUCLEOTIDE SEQUENCE</scope>
    <source>
        <strain evidence="2">PF001</strain>
    </source>
</reference>
<proteinExistence type="predicted"/>
<gene>
    <name evidence="2" type="ORF">HII31_05454</name>
</gene>
<evidence type="ECO:0000313" key="3">
    <source>
        <dbReference type="Proteomes" id="UP000660729"/>
    </source>
</evidence>
<protein>
    <recommendedName>
        <fullName evidence="1">BTB domain-containing protein</fullName>
    </recommendedName>
</protein>
<dbReference type="Pfam" id="PF00651">
    <property type="entry name" value="BTB"/>
    <property type="match status" value="1"/>
</dbReference>
<dbReference type="AlphaFoldDB" id="A0A8H6VI31"/>
<name>A0A8H6VI31_9PEZI</name>
<dbReference type="InterPro" id="IPR011333">
    <property type="entry name" value="SKP1/BTB/POZ_sf"/>
</dbReference>
<organism evidence="2 3">
    <name type="scientific">Pseudocercospora fuligena</name>
    <dbReference type="NCBI Taxonomy" id="685502"/>
    <lineage>
        <taxon>Eukaryota</taxon>
        <taxon>Fungi</taxon>
        <taxon>Dikarya</taxon>
        <taxon>Ascomycota</taxon>
        <taxon>Pezizomycotina</taxon>
        <taxon>Dothideomycetes</taxon>
        <taxon>Dothideomycetidae</taxon>
        <taxon>Mycosphaerellales</taxon>
        <taxon>Mycosphaerellaceae</taxon>
        <taxon>Pseudocercospora</taxon>
    </lineage>
</organism>
<dbReference type="Gene3D" id="3.30.710.10">
    <property type="entry name" value="Potassium Channel Kv1.1, Chain A"/>
    <property type="match status" value="1"/>
</dbReference>
<dbReference type="SUPFAM" id="SSF54695">
    <property type="entry name" value="POZ domain"/>
    <property type="match status" value="1"/>
</dbReference>
<evidence type="ECO:0000313" key="2">
    <source>
        <dbReference type="EMBL" id="KAF7193228.1"/>
    </source>
</evidence>
<dbReference type="PANTHER" id="PTHR47843:SF5">
    <property type="entry name" value="BTB_POZ DOMAIN PROTEIN"/>
    <property type="match status" value="1"/>
</dbReference>